<reference evidence="7" key="1">
    <citation type="submission" date="2020-10" db="EMBL/GenBank/DDBJ databases">
        <authorList>
            <person name="Roach M.J.R."/>
        </authorList>
    </citation>
    <scope>NUCLEOTIDE SEQUENCE</scope>
    <source>
        <strain evidence="7">CBS 1945</strain>
    </source>
</reference>
<dbReference type="FunFam" id="2.130.10.10:FF:000039">
    <property type="entry name" value="Guanine nucleotide-binding protein subunit beta-like protein"/>
    <property type="match status" value="1"/>
</dbReference>
<dbReference type="GO" id="GO:0045182">
    <property type="term" value="F:translation regulator activity"/>
    <property type="evidence" value="ECO:0007669"/>
    <property type="project" value="InterPro"/>
</dbReference>
<dbReference type="PANTHER" id="PTHR19868">
    <property type="entry name" value="RECEPTOR FOR ACTIVATED PROTEIN KINASE C RACK1"/>
    <property type="match status" value="1"/>
</dbReference>
<keyword evidence="2 6" id="KW-0853">WD repeat</keyword>
<dbReference type="GO" id="GO:0005092">
    <property type="term" value="F:GDP-dissociation inhibitor activity"/>
    <property type="evidence" value="ECO:0007669"/>
    <property type="project" value="UniProtKB-ARBA"/>
</dbReference>
<dbReference type="RefSeq" id="XP_038778228.1">
    <property type="nucleotide sequence ID" value="XM_038922300.1"/>
</dbReference>
<dbReference type="GO" id="GO:0007186">
    <property type="term" value="P:G protein-coupled receptor signaling pathway"/>
    <property type="evidence" value="ECO:0007669"/>
    <property type="project" value="UniProtKB-ARBA"/>
</dbReference>
<dbReference type="InterPro" id="IPR036322">
    <property type="entry name" value="WD40_repeat_dom_sf"/>
</dbReference>
<keyword evidence="8" id="KW-1185">Reference proteome</keyword>
<dbReference type="PRINTS" id="PR00320">
    <property type="entry name" value="GPROTEINBRPT"/>
</dbReference>
<evidence type="ECO:0000256" key="6">
    <source>
        <dbReference type="PROSITE-ProRule" id="PRU00221"/>
    </source>
</evidence>
<keyword evidence="3" id="KW-0677">Repeat</keyword>
<feature type="repeat" description="WD" evidence="6">
    <location>
        <begin position="190"/>
        <end position="231"/>
    </location>
</feature>
<feature type="repeat" description="WD" evidence="6">
    <location>
        <begin position="277"/>
        <end position="314"/>
    </location>
</feature>
<evidence type="ECO:0000313" key="7">
    <source>
        <dbReference type="EMBL" id="QPG74663.1"/>
    </source>
</evidence>
<dbReference type="InterPro" id="IPR019775">
    <property type="entry name" value="WD40_repeat_CS"/>
</dbReference>
<dbReference type="SUPFAM" id="SSF50978">
    <property type="entry name" value="WD40 repeat-like"/>
    <property type="match status" value="1"/>
</dbReference>
<dbReference type="OrthoDB" id="7875889at2759"/>
<dbReference type="CDD" id="cd00200">
    <property type="entry name" value="WD40"/>
    <property type="match status" value="1"/>
</dbReference>
<feature type="repeat" description="WD" evidence="6">
    <location>
        <begin position="106"/>
        <end position="138"/>
    </location>
</feature>
<dbReference type="Proteomes" id="UP000662931">
    <property type="component" value="Chromosome 2"/>
</dbReference>
<proteinExistence type="inferred from homology"/>
<evidence type="ECO:0000256" key="3">
    <source>
        <dbReference type="ARBA" id="ARBA00022737"/>
    </source>
</evidence>
<evidence type="ECO:0000313" key="8">
    <source>
        <dbReference type="Proteomes" id="UP000662931"/>
    </source>
</evidence>
<evidence type="ECO:0000256" key="2">
    <source>
        <dbReference type="ARBA" id="ARBA00022574"/>
    </source>
</evidence>
<evidence type="ECO:0000256" key="4">
    <source>
        <dbReference type="ARBA" id="ARBA00035297"/>
    </source>
</evidence>
<evidence type="ECO:0000256" key="5">
    <source>
        <dbReference type="ARBA" id="ARBA00035400"/>
    </source>
</evidence>
<dbReference type="EMBL" id="CP064813">
    <property type="protein sequence ID" value="QPG74663.1"/>
    <property type="molecule type" value="Genomic_DNA"/>
</dbReference>
<dbReference type="GO" id="GO:0043022">
    <property type="term" value="F:ribosome binding"/>
    <property type="evidence" value="ECO:0007669"/>
    <property type="project" value="InterPro"/>
</dbReference>
<dbReference type="PROSITE" id="PS50294">
    <property type="entry name" value="WD_REPEATS_REGION"/>
    <property type="match status" value="6"/>
</dbReference>
<accession>A0A875S172</accession>
<organism evidence="7 8">
    <name type="scientific">Eeniella nana</name>
    <name type="common">Yeast</name>
    <name type="synonym">Brettanomyces nanus</name>
    <dbReference type="NCBI Taxonomy" id="13502"/>
    <lineage>
        <taxon>Eukaryota</taxon>
        <taxon>Fungi</taxon>
        <taxon>Dikarya</taxon>
        <taxon>Ascomycota</taxon>
        <taxon>Saccharomycotina</taxon>
        <taxon>Pichiomycetes</taxon>
        <taxon>Pichiales</taxon>
        <taxon>Pichiaceae</taxon>
        <taxon>Brettanomyces</taxon>
    </lineage>
</organism>
<dbReference type="InterPro" id="IPR001680">
    <property type="entry name" value="WD40_rpt"/>
</dbReference>
<dbReference type="PROSITE" id="PS00678">
    <property type="entry name" value="WD_REPEATS_1"/>
    <property type="match status" value="2"/>
</dbReference>
<comment type="similarity">
    <text evidence="1">Belongs to the WD repeat G protein beta family. Ribosomal protein RACK1 subfamily.</text>
</comment>
<dbReference type="Pfam" id="PF00400">
    <property type="entry name" value="WD40"/>
    <property type="match status" value="7"/>
</dbReference>
<sequence length="314" mass="34270">MSSEDVVEVLVLRGTLEGHNGWVTSLATSPANPDLLLSASRDKTLIVWQLTRDENHYGVAKKALKGHSHVVSDCALTPDGAYAISSSWDKTLRLWRLSTGECIKRFVGHNGDVLSVSISKSVRQFVSASRDKTIKVWNAIGECIETLQGHSDWASCVRCSPSDNSIVLSAGWDKVVKTWDLTDGSLLADFVGHNGYISCITISPDGSLCASGGKDGVIILWDLSSRQILYTLNAGNEINALAFSPNRFWLCAATNSSIQIFNLQERSLKDELKPEVAEGKTPRCISLAWSSDGQNLFSGYTDSLIRVWQVMTSS</sequence>
<gene>
    <name evidence="7" type="primary">ASC1</name>
    <name evidence="7" type="ORF">FOA43_001995</name>
</gene>
<evidence type="ECO:0000256" key="1">
    <source>
        <dbReference type="ARBA" id="ARBA00007253"/>
    </source>
</evidence>
<name>A0A875S172_EENNA</name>
<dbReference type="InterPro" id="IPR045223">
    <property type="entry name" value="RACK1-like"/>
</dbReference>
<dbReference type="PROSITE" id="PS50082">
    <property type="entry name" value="WD_REPEATS_2"/>
    <property type="match status" value="6"/>
</dbReference>
<feature type="repeat" description="WD" evidence="6">
    <location>
        <begin position="64"/>
        <end position="105"/>
    </location>
</feature>
<dbReference type="SMART" id="SM00320">
    <property type="entry name" value="WD40"/>
    <property type="match status" value="7"/>
</dbReference>
<dbReference type="KEGG" id="bnn:FOA43_001995"/>
<feature type="repeat" description="WD" evidence="6">
    <location>
        <begin position="147"/>
        <end position="189"/>
    </location>
</feature>
<dbReference type="GeneID" id="62195396"/>
<dbReference type="InterPro" id="IPR020472">
    <property type="entry name" value="WD40_PAC1"/>
</dbReference>
<feature type="repeat" description="WD" evidence="6">
    <location>
        <begin position="16"/>
        <end position="58"/>
    </location>
</feature>
<dbReference type="Gene3D" id="2.130.10.10">
    <property type="entry name" value="YVTN repeat-like/Quinoprotein amine dehydrogenase"/>
    <property type="match status" value="1"/>
</dbReference>
<dbReference type="AlphaFoldDB" id="A0A875S172"/>
<dbReference type="InterPro" id="IPR015943">
    <property type="entry name" value="WD40/YVTN_repeat-like_dom_sf"/>
</dbReference>
<protein>
    <recommendedName>
        <fullName evidence="4">Small ribosomal subunit protein RACK1</fullName>
    </recommendedName>
    <alternativeName>
        <fullName evidence="5">Guanine nucleotide-binding protein subunit beta-like protein</fullName>
    </alternativeName>
</protein>